<sequence length="107" mass="11455">MNLFHGIQNEARHRCHGFGWAVLALTALLLPLTGCEDGPCVSSLQCAKGYSCVTFKTTPVDHSQRCAMTCGVEQDFCADGSHCYCPDSPAKARCFDDKGDYTGVCGG</sequence>
<organism evidence="1 2">
    <name type="scientific">Archangium violaceum Cb vi76</name>
    <dbReference type="NCBI Taxonomy" id="1406225"/>
    <lineage>
        <taxon>Bacteria</taxon>
        <taxon>Pseudomonadati</taxon>
        <taxon>Myxococcota</taxon>
        <taxon>Myxococcia</taxon>
        <taxon>Myxococcales</taxon>
        <taxon>Cystobacterineae</taxon>
        <taxon>Archangiaceae</taxon>
        <taxon>Archangium</taxon>
    </lineage>
</organism>
<dbReference type="AlphaFoldDB" id="A0A084T1U0"/>
<dbReference type="RefSeq" id="WP_043388846.1">
    <property type="nucleotide sequence ID" value="NZ_JPMI01000005.1"/>
</dbReference>
<protein>
    <submittedName>
        <fullName evidence="1">Uncharacterized protein</fullName>
    </submittedName>
</protein>
<comment type="caution">
    <text evidence="1">The sequence shown here is derived from an EMBL/GenBank/DDBJ whole genome shotgun (WGS) entry which is preliminary data.</text>
</comment>
<evidence type="ECO:0000313" key="1">
    <source>
        <dbReference type="EMBL" id="KFA94675.1"/>
    </source>
</evidence>
<dbReference type="EMBL" id="JPMI01000005">
    <property type="protein sequence ID" value="KFA94675.1"/>
    <property type="molecule type" value="Genomic_DNA"/>
</dbReference>
<reference evidence="1 2" key="1">
    <citation type="submission" date="2014-07" db="EMBL/GenBank/DDBJ databases">
        <title>Draft Genome Sequence of Gephyronic Acid Producer, Cystobacter violaceus Strain Cb vi76.</title>
        <authorList>
            <person name="Stevens D.C."/>
            <person name="Young J."/>
            <person name="Carmichael R."/>
            <person name="Tan J."/>
            <person name="Taylor R.E."/>
        </authorList>
    </citation>
    <scope>NUCLEOTIDE SEQUENCE [LARGE SCALE GENOMIC DNA]</scope>
    <source>
        <strain evidence="1 2">Cb vi76</strain>
    </source>
</reference>
<gene>
    <name evidence="1" type="ORF">Q664_01170</name>
</gene>
<proteinExistence type="predicted"/>
<dbReference type="Proteomes" id="UP000028547">
    <property type="component" value="Unassembled WGS sequence"/>
</dbReference>
<accession>A0A084T1U0</accession>
<name>A0A084T1U0_9BACT</name>
<evidence type="ECO:0000313" key="2">
    <source>
        <dbReference type="Proteomes" id="UP000028547"/>
    </source>
</evidence>